<sequence>MEVVVTLKMMTPYSLANCSPFLAIRCLNHLAESNQDELPLASNILMNSTYIGDIRCRDDEMENAQRKVEELIELLHRGEFEIQK</sequence>
<protein>
    <submittedName>
        <fullName evidence="2">Uncharacterized protein</fullName>
    </submittedName>
</protein>
<accession>A0AAW1U4G0</accession>
<feature type="coiled-coil region" evidence="1">
    <location>
        <begin position="54"/>
        <end position="81"/>
    </location>
</feature>
<gene>
    <name evidence="2" type="ORF">WA026_022868</name>
</gene>
<evidence type="ECO:0000313" key="2">
    <source>
        <dbReference type="EMBL" id="KAK9878607.1"/>
    </source>
</evidence>
<keyword evidence="3" id="KW-1185">Reference proteome</keyword>
<name>A0AAW1U4G0_9CUCU</name>
<evidence type="ECO:0000313" key="3">
    <source>
        <dbReference type="Proteomes" id="UP001431783"/>
    </source>
</evidence>
<reference evidence="2 3" key="1">
    <citation type="submission" date="2023-03" db="EMBL/GenBank/DDBJ databases">
        <title>Genome insight into feeding habits of ladybird beetles.</title>
        <authorList>
            <person name="Li H.-S."/>
            <person name="Huang Y.-H."/>
            <person name="Pang H."/>
        </authorList>
    </citation>
    <scope>NUCLEOTIDE SEQUENCE [LARGE SCALE GENOMIC DNA]</scope>
    <source>
        <strain evidence="2">SYSU_2023b</strain>
        <tissue evidence="2">Whole body</tissue>
    </source>
</reference>
<dbReference type="AlphaFoldDB" id="A0AAW1U4G0"/>
<dbReference type="Proteomes" id="UP001431783">
    <property type="component" value="Unassembled WGS sequence"/>
</dbReference>
<organism evidence="2 3">
    <name type="scientific">Henosepilachna vigintioctopunctata</name>
    <dbReference type="NCBI Taxonomy" id="420089"/>
    <lineage>
        <taxon>Eukaryota</taxon>
        <taxon>Metazoa</taxon>
        <taxon>Ecdysozoa</taxon>
        <taxon>Arthropoda</taxon>
        <taxon>Hexapoda</taxon>
        <taxon>Insecta</taxon>
        <taxon>Pterygota</taxon>
        <taxon>Neoptera</taxon>
        <taxon>Endopterygota</taxon>
        <taxon>Coleoptera</taxon>
        <taxon>Polyphaga</taxon>
        <taxon>Cucujiformia</taxon>
        <taxon>Coccinelloidea</taxon>
        <taxon>Coccinellidae</taxon>
        <taxon>Epilachninae</taxon>
        <taxon>Epilachnini</taxon>
        <taxon>Henosepilachna</taxon>
    </lineage>
</organism>
<comment type="caution">
    <text evidence="2">The sequence shown here is derived from an EMBL/GenBank/DDBJ whole genome shotgun (WGS) entry which is preliminary data.</text>
</comment>
<evidence type="ECO:0000256" key="1">
    <source>
        <dbReference type="SAM" id="Coils"/>
    </source>
</evidence>
<proteinExistence type="predicted"/>
<dbReference type="EMBL" id="JARQZJ010000051">
    <property type="protein sequence ID" value="KAK9878607.1"/>
    <property type="molecule type" value="Genomic_DNA"/>
</dbReference>
<keyword evidence="1" id="KW-0175">Coiled coil</keyword>